<dbReference type="InterPro" id="IPR001940">
    <property type="entry name" value="Peptidase_S1C"/>
</dbReference>
<comment type="caution">
    <text evidence="1">The sequence shown here is derived from an EMBL/GenBank/DDBJ whole genome shotgun (WGS) entry which is preliminary data.</text>
</comment>
<proteinExistence type="predicted"/>
<accession>W6K1R5</accession>
<dbReference type="GO" id="GO:0006508">
    <property type="term" value="P:proteolysis"/>
    <property type="evidence" value="ECO:0007669"/>
    <property type="project" value="InterPro"/>
</dbReference>
<dbReference type="PRINTS" id="PR00834">
    <property type="entry name" value="PROTEASES2C"/>
</dbReference>
<dbReference type="AlphaFoldDB" id="W6K1R5"/>
<keyword evidence="2" id="KW-1185">Reference proteome</keyword>
<dbReference type="Gene3D" id="2.40.10.120">
    <property type="match status" value="1"/>
</dbReference>
<dbReference type="PANTHER" id="PTHR22939:SF129">
    <property type="entry name" value="SERINE PROTEASE HTRA2, MITOCHONDRIAL"/>
    <property type="match status" value="1"/>
</dbReference>
<dbReference type="PANTHER" id="PTHR22939">
    <property type="entry name" value="SERINE PROTEASE FAMILY S1C HTRA-RELATED"/>
    <property type="match status" value="1"/>
</dbReference>
<protein>
    <submittedName>
        <fullName evidence="1">Peptidase S1 and S6, chymotrypsin/Hap</fullName>
    </submittedName>
</protein>
<sequence length="87" mass="8544">MLAVGSPLGLQGTVTGGLVSAVDREARLGGSAMQRVIQTDAPINPGRSGGPLVNLDGEVVGVNTAIATLSRGSGSIGSDSPSRSTAR</sequence>
<gene>
    <name evidence="1" type="ORF">BN11_50032</name>
</gene>
<dbReference type="EMBL" id="CAJA01000445">
    <property type="protein sequence ID" value="CCH75011.1"/>
    <property type="molecule type" value="Genomic_DNA"/>
</dbReference>
<dbReference type="STRING" id="1193182.BN11_50032"/>
<dbReference type="GO" id="GO:0004252">
    <property type="term" value="F:serine-type endopeptidase activity"/>
    <property type="evidence" value="ECO:0007669"/>
    <property type="project" value="InterPro"/>
</dbReference>
<reference evidence="1 2" key="1">
    <citation type="journal article" date="2013" name="ISME J.">
        <title>A metabolic model for members of the genus Tetrasphaera involved in enhanced biological phosphorus removal.</title>
        <authorList>
            <person name="Kristiansen R."/>
            <person name="Nguyen H.T.T."/>
            <person name="Saunders A.M."/>
            <person name="Nielsen J.L."/>
            <person name="Wimmer R."/>
            <person name="Le V.Q."/>
            <person name="McIlroy S.J."/>
            <person name="Petrovski S."/>
            <person name="Seviour R.J."/>
            <person name="Calteau A."/>
            <person name="Nielsen K.L."/>
            <person name="Nielsen P.H."/>
        </authorList>
    </citation>
    <scope>NUCLEOTIDE SEQUENCE [LARGE SCALE GENOMIC DNA]</scope>
    <source>
        <strain evidence="1 2">Ben110</strain>
    </source>
</reference>
<evidence type="ECO:0000313" key="1">
    <source>
        <dbReference type="EMBL" id="CCH75011.1"/>
    </source>
</evidence>
<dbReference type="Pfam" id="PF13365">
    <property type="entry name" value="Trypsin_2"/>
    <property type="match status" value="1"/>
</dbReference>
<dbReference type="InterPro" id="IPR009003">
    <property type="entry name" value="Peptidase_S1_PA"/>
</dbReference>
<dbReference type="Proteomes" id="UP000035763">
    <property type="component" value="Unassembled WGS sequence"/>
</dbReference>
<dbReference type="SUPFAM" id="SSF50494">
    <property type="entry name" value="Trypsin-like serine proteases"/>
    <property type="match status" value="1"/>
</dbReference>
<name>W6K1R5_9MICO</name>
<organism evidence="1 2">
    <name type="scientific">Nostocoides australiense Ben110</name>
    <dbReference type="NCBI Taxonomy" id="1193182"/>
    <lineage>
        <taxon>Bacteria</taxon>
        <taxon>Bacillati</taxon>
        <taxon>Actinomycetota</taxon>
        <taxon>Actinomycetes</taxon>
        <taxon>Micrococcales</taxon>
        <taxon>Intrasporangiaceae</taxon>
        <taxon>Nostocoides</taxon>
    </lineage>
</organism>
<evidence type="ECO:0000313" key="2">
    <source>
        <dbReference type="Proteomes" id="UP000035763"/>
    </source>
</evidence>